<dbReference type="InterPro" id="IPR018253">
    <property type="entry name" value="DnaJ_domain_CS"/>
</dbReference>
<feature type="compositionally biased region" description="Basic and acidic residues" evidence="3">
    <location>
        <begin position="242"/>
        <end position="259"/>
    </location>
</feature>
<dbReference type="PROSITE" id="PS00636">
    <property type="entry name" value="DNAJ_1"/>
    <property type="match status" value="1"/>
</dbReference>
<reference evidence="5 6" key="1">
    <citation type="submission" date="2024-10" db="EMBL/GenBank/DDBJ databases">
        <title>Updated reference genomes for cyclostephanoid diatoms.</title>
        <authorList>
            <person name="Roberts W.R."/>
            <person name="Alverson A.J."/>
        </authorList>
    </citation>
    <scope>NUCLEOTIDE SEQUENCE [LARGE SCALE GENOMIC DNA]</scope>
    <source>
        <strain evidence="5 6">AJA276-08</strain>
    </source>
</reference>
<feature type="region of interest" description="Disordered" evidence="3">
    <location>
        <begin position="81"/>
        <end position="115"/>
    </location>
</feature>
<dbReference type="Gene3D" id="1.10.287.110">
    <property type="entry name" value="DnaJ domain"/>
    <property type="match status" value="1"/>
</dbReference>
<feature type="compositionally biased region" description="Acidic residues" evidence="3">
    <location>
        <begin position="98"/>
        <end position="107"/>
    </location>
</feature>
<keyword evidence="6" id="KW-1185">Reference proteome</keyword>
<accession>A0ABD3NQA4</accession>
<dbReference type="Pfam" id="PF00226">
    <property type="entry name" value="DnaJ"/>
    <property type="match status" value="1"/>
</dbReference>
<feature type="domain" description="J" evidence="4">
    <location>
        <begin position="379"/>
        <end position="445"/>
    </location>
</feature>
<feature type="region of interest" description="Disordered" evidence="3">
    <location>
        <begin position="215"/>
        <end position="324"/>
    </location>
</feature>
<feature type="coiled-coil region" evidence="2">
    <location>
        <begin position="332"/>
        <end position="362"/>
    </location>
</feature>
<evidence type="ECO:0000313" key="5">
    <source>
        <dbReference type="EMBL" id="KAL3777458.1"/>
    </source>
</evidence>
<dbReference type="AlphaFoldDB" id="A0ABD3NQA4"/>
<proteinExistence type="predicted"/>
<feature type="compositionally biased region" description="Basic and acidic residues" evidence="3">
    <location>
        <begin position="24"/>
        <end position="34"/>
    </location>
</feature>
<evidence type="ECO:0000259" key="4">
    <source>
        <dbReference type="PROSITE" id="PS50076"/>
    </source>
</evidence>
<evidence type="ECO:0000256" key="3">
    <source>
        <dbReference type="SAM" id="MobiDB-lite"/>
    </source>
</evidence>
<dbReference type="Proteomes" id="UP001530315">
    <property type="component" value="Unassembled WGS sequence"/>
</dbReference>
<name>A0ABD3NQA4_9STRA</name>
<sequence length="628" mass="71377">MPKWQMVVSEIDVTSDDEYGSGSTDHDRENERPADNSMNNENASPSSLVVNWKYSAARACDNLNRILLDIDLLGAGIDIIPMTPRPHVGGGERREDEGRTEDEGSEENEQRDALEDSLETARKGMEANPLLAKTQTRVEVAAAVVNRFLSDKHEEEKRLIEKIEKQKKVVERILQASGRRRKGGGMEDERHIEEDEIAAEMKLKDDENCLRTERRKLLEDTNLVERIPQDDALSIEEGEMEDERRKDEREAEGRRRLAENEESESERESERERDKEREMVRDKEREAAASAAEEKKRADDERMRKQWAEEEEERKRKAAVEKETRRKVAAAVAETESRRRALKEAQDAAREELEEKHKQEKLVERILRAAANDEKAKNAFYNVLDITPTSTTAQIKKAYRKLALKLHPDKDKYTTPKSVEAFKAVLSAYDVLKDSSSRSEYDRAQSSINGVVLRGPPSLFNTIPSGTRITVQSTDKRFANLNGLQGSILGYDGVTDLYLVQVDHQCASIWSKTSALFQNVIVCLRAAKAKELGAFLVTLLAYYKDSRGGCYQVSYYHENSMMVRTAYLRPEQFIIPNGTVVQLDDGVCGMVVGWKEIVDQLSDADGSYYNIKVSHDVGVRVQMANIRL</sequence>
<dbReference type="InterPro" id="IPR051948">
    <property type="entry name" value="Hsp70_co-chaperone_J-domain"/>
</dbReference>
<dbReference type="PRINTS" id="PR00625">
    <property type="entry name" value="JDOMAIN"/>
</dbReference>
<dbReference type="InterPro" id="IPR036869">
    <property type="entry name" value="J_dom_sf"/>
</dbReference>
<feature type="compositionally biased region" description="Basic and acidic residues" evidence="3">
    <location>
        <begin position="184"/>
        <end position="194"/>
    </location>
</feature>
<organism evidence="5 6">
    <name type="scientific">Stephanodiscus triporus</name>
    <dbReference type="NCBI Taxonomy" id="2934178"/>
    <lineage>
        <taxon>Eukaryota</taxon>
        <taxon>Sar</taxon>
        <taxon>Stramenopiles</taxon>
        <taxon>Ochrophyta</taxon>
        <taxon>Bacillariophyta</taxon>
        <taxon>Coscinodiscophyceae</taxon>
        <taxon>Thalassiosirophycidae</taxon>
        <taxon>Stephanodiscales</taxon>
        <taxon>Stephanodiscaceae</taxon>
        <taxon>Stephanodiscus</taxon>
    </lineage>
</organism>
<feature type="coiled-coil region" evidence="2">
    <location>
        <begin position="146"/>
        <end position="173"/>
    </location>
</feature>
<gene>
    <name evidence="5" type="ORF">ACHAW5_006414</name>
</gene>
<comment type="caution">
    <text evidence="5">The sequence shown here is derived from an EMBL/GenBank/DDBJ whole genome shotgun (WGS) entry which is preliminary data.</text>
</comment>
<keyword evidence="2" id="KW-0175">Coiled coil</keyword>
<feature type="region of interest" description="Disordered" evidence="3">
    <location>
        <begin position="1"/>
        <end position="44"/>
    </location>
</feature>
<dbReference type="PANTHER" id="PTHR44360">
    <property type="entry name" value="DNAJ HOMOLOG SUBFAMILY B MEMBER 9"/>
    <property type="match status" value="1"/>
</dbReference>
<feature type="region of interest" description="Disordered" evidence="3">
    <location>
        <begin position="175"/>
        <end position="194"/>
    </location>
</feature>
<protein>
    <recommendedName>
        <fullName evidence="4">J domain-containing protein</fullName>
    </recommendedName>
</protein>
<keyword evidence="1" id="KW-0143">Chaperone</keyword>
<dbReference type="SMART" id="SM00271">
    <property type="entry name" value="DnaJ"/>
    <property type="match status" value="1"/>
</dbReference>
<dbReference type="InterPro" id="IPR001623">
    <property type="entry name" value="DnaJ_domain"/>
</dbReference>
<dbReference type="PANTHER" id="PTHR44360:SF1">
    <property type="entry name" value="DNAJ HOMOLOG SUBFAMILY B MEMBER 9"/>
    <property type="match status" value="1"/>
</dbReference>
<dbReference type="CDD" id="cd06257">
    <property type="entry name" value="DnaJ"/>
    <property type="match status" value="1"/>
</dbReference>
<dbReference type="SUPFAM" id="SSF46565">
    <property type="entry name" value="Chaperone J-domain"/>
    <property type="match status" value="1"/>
</dbReference>
<dbReference type="PROSITE" id="PS50076">
    <property type="entry name" value="DNAJ_2"/>
    <property type="match status" value="1"/>
</dbReference>
<evidence type="ECO:0000256" key="1">
    <source>
        <dbReference type="ARBA" id="ARBA00023186"/>
    </source>
</evidence>
<evidence type="ECO:0000313" key="6">
    <source>
        <dbReference type="Proteomes" id="UP001530315"/>
    </source>
</evidence>
<evidence type="ECO:0000256" key="2">
    <source>
        <dbReference type="SAM" id="Coils"/>
    </source>
</evidence>
<feature type="compositionally biased region" description="Basic and acidic residues" evidence="3">
    <location>
        <begin position="266"/>
        <end position="324"/>
    </location>
</feature>
<dbReference type="EMBL" id="JALLAZ020001287">
    <property type="protein sequence ID" value="KAL3777458.1"/>
    <property type="molecule type" value="Genomic_DNA"/>
</dbReference>